<dbReference type="Proteomes" id="UP001243856">
    <property type="component" value="Unassembled WGS sequence"/>
</dbReference>
<organism evidence="2 3">
    <name type="scientific">Corynebacterium propinquum</name>
    <dbReference type="NCBI Taxonomy" id="43769"/>
    <lineage>
        <taxon>Bacteria</taxon>
        <taxon>Bacillati</taxon>
        <taxon>Actinomycetota</taxon>
        <taxon>Actinomycetes</taxon>
        <taxon>Mycobacteriales</taxon>
        <taxon>Corynebacteriaceae</taxon>
        <taxon>Corynebacterium</taxon>
    </lineage>
</organism>
<dbReference type="RefSeq" id="WP_126844317.1">
    <property type="nucleotide sequence ID" value="NZ_CP100363.1"/>
</dbReference>
<sequence length="128" mass="13081">MKPTNNGGHKQRLPRFQRLVNEANDDGYATVAAAGIIVAIVAVSLSLIGVASHVVARHQGQLAADMAAVAGAEAFARGEPPCPAARETAEANHATVDSCRSDNRDVLVEVTAGVSVTSASARARAGPL</sequence>
<keyword evidence="1" id="KW-0472">Membrane</keyword>
<proteinExistence type="predicted"/>
<evidence type="ECO:0000256" key="1">
    <source>
        <dbReference type="SAM" id="Phobius"/>
    </source>
</evidence>
<keyword evidence="1" id="KW-1133">Transmembrane helix</keyword>
<dbReference type="EMBL" id="JASNVK010000003">
    <property type="protein sequence ID" value="MDK4300151.1"/>
    <property type="molecule type" value="Genomic_DNA"/>
</dbReference>
<reference evidence="2 3" key="1">
    <citation type="submission" date="2023-05" db="EMBL/GenBank/DDBJ databases">
        <title>Metabolic capabilities are highly conserved among human nasal-associated Corynebacterium species in pangenomic analyses.</title>
        <authorList>
            <person name="Tran T.H."/>
            <person name="Roberts A.Q."/>
            <person name="Escapa I.F."/>
            <person name="Gao W."/>
            <person name="Conlan S."/>
            <person name="Kong H."/>
            <person name="Segre J.A."/>
            <person name="Kelly M.S."/>
            <person name="Lemon K.P."/>
        </authorList>
    </citation>
    <scope>NUCLEOTIDE SEQUENCE [LARGE SCALE GENOMIC DNA]</scope>
    <source>
        <strain evidence="2 3">KPL2811</strain>
    </source>
</reference>
<dbReference type="NCBIfam" id="TIGR03816">
    <property type="entry name" value="tadE_like_DECH"/>
    <property type="match status" value="1"/>
</dbReference>
<comment type="caution">
    <text evidence="2">The sequence shown here is derived from an EMBL/GenBank/DDBJ whole genome shotgun (WGS) entry which is preliminary data.</text>
</comment>
<keyword evidence="1" id="KW-0812">Transmembrane</keyword>
<name>A0ABT7G1H4_9CORY</name>
<protein>
    <submittedName>
        <fullName evidence="2">Flp pilus-assembly TadE/G-like family protein</fullName>
    </submittedName>
</protein>
<accession>A0ABT7G1H4</accession>
<feature type="transmembrane region" description="Helical" evidence="1">
    <location>
        <begin position="28"/>
        <end position="51"/>
    </location>
</feature>
<dbReference type="InterPro" id="IPR021202">
    <property type="entry name" value="Rv3654c-like"/>
</dbReference>
<keyword evidence="3" id="KW-1185">Reference proteome</keyword>
<evidence type="ECO:0000313" key="2">
    <source>
        <dbReference type="EMBL" id="MDK4300151.1"/>
    </source>
</evidence>
<evidence type="ECO:0000313" key="3">
    <source>
        <dbReference type="Proteomes" id="UP001243856"/>
    </source>
</evidence>
<gene>
    <name evidence="2" type="ORF">QPX45_02620</name>
</gene>